<comment type="caution">
    <text evidence="3">The sequence shown here is derived from an EMBL/GenBank/DDBJ whole genome shotgun (WGS) entry which is preliminary data.</text>
</comment>
<protein>
    <submittedName>
        <fullName evidence="3">Zn-dependent protease with chaperone function</fullName>
    </submittedName>
</protein>
<evidence type="ECO:0000313" key="3">
    <source>
        <dbReference type="EMBL" id="MBB4932295.1"/>
    </source>
</evidence>
<dbReference type="Proteomes" id="UP000523007">
    <property type="component" value="Unassembled WGS sequence"/>
</dbReference>
<name>A0A7W7W420_9ACTN</name>
<dbReference type="CDD" id="cd07326">
    <property type="entry name" value="M56_BlaR1_MecR1_like"/>
    <property type="match status" value="1"/>
</dbReference>
<dbReference type="InterPro" id="IPR052173">
    <property type="entry name" value="Beta-lactam_resp_regulator"/>
</dbReference>
<keyword evidence="4" id="KW-1185">Reference proteome</keyword>
<proteinExistence type="predicted"/>
<keyword evidence="3" id="KW-0378">Hydrolase</keyword>
<keyword evidence="3" id="KW-0645">Protease</keyword>
<dbReference type="AlphaFoldDB" id="A0A7W7W420"/>
<organism evidence="3 4">
    <name type="scientific">Lipingzhangella halophila</name>
    <dbReference type="NCBI Taxonomy" id="1783352"/>
    <lineage>
        <taxon>Bacteria</taxon>
        <taxon>Bacillati</taxon>
        <taxon>Actinomycetota</taxon>
        <taxon>Actinomycetes</taxon>
        <taxon>Streptosporangiales</taxon>
        <taxon>Nocardiopsidaceae</taxon>
        <taxon>Lipingzhangella</taxon>
    </lineage>
</organism>
<dbReference type="RefSeq" id="WP_184579629.1">
    <property type="nucleotide sequence ID" value="NZ_JACHJT010000001.1"/>
</dbReference>
<dbReference type="PANTHER" id="PTHR34978">
    <property type="entry name" value="POSSIBLE SENSOR-TRANSDUCER PROTEIN BLAR"/>
    <property type="match status" value="1"/>
</dbReference>
<feature type="transmembrane region" description="Helical" evidence="1">
    <location>
        <begin position="12"/>
        <end position="34"/>
    </location>
</feature>
<feature type="domain" description="Peptidase M56" evidence="2">
    <location>
        <begin position="54"/>
        <end position="228"/>
    </location>
</feature>
<gene>
    <name evidence="3" type="ORF">F4561_003115</name>
</gene>
<evidence type="ECO:0000259" key="2">
    <source>
        <dbReference type="Pfam" id="PF05569"/>
    </source>
</evidence>
<feature type="transmembrane region" description="Helical" evidence="1">
    <location>
        <begin position="254"/>
        <end position="278"/>
    </location>
</feature>
<feature type="transmembrane region" description="Helical" evidence="1">
    <location>
        <begin position="46"/>
        <end position="71"/>
    </location>
</feature>
<dbReference type="InterPro" id="IPR008756">
    <property type="entry name" value="Peptidase_M56"/>
</dbReference>
<dbReference type="Gene3D" id="3.30.2010.10">
    <property type="entry name" value="Metalloproteases ('zincins'), catalytic domain"/>
    <property type="match status" value="1"/>
</dbReference>
<dbReference type="GO" id="GO:0008233">
    <property type="term" value="F:peptidase activity"/>
    <property type="evidence" value="ECO:0007669"/>
    <property type="project" value="UniProtKB-KW"/>
</dbReference>
<keyword evidence="1" id="KW-1133">Transmembrane helix</keyword>
<dbReference type="PANTHER" id="PTHR34978:SF3">
    <property type="entry name" value="SLR0241 PROTEIN"/>
    <property type="match status" value="1"/>
</dbReference>
<reference evidence="3 4" key="1">
    <citation type="submission" date="2020-08" db="EMBL/GenBank/DDBJ databases">
        <title>Sequencing the genomes of 1000 actinobacteria strains.</title>
        <authorList>
            <person name="Klenk H.-P."/>
        </authorList>
    </citation>
    <scope>NUCLEOTIDE SEQUENCE [LARGE SCALE GENOMIC DNA]</scope>
    <source>
        <strain evidence="3 4">DSM 102030</strain>
    </source>
</reference>
<dbReference type="EMBL" id="JACHJT010000001">
    <property type="protein sequence ID" value="MBB4932295.1"/>
    <property type="molecule type" value="Genomic_DNA"/>
</dbReference>
<evidence type="ECO:0000256" key="1">
    <source>
        <dbReference type="SAM" id="Phobius"/>
    </source>
</evidence>
<sequence>MRTPGNRAFWGVLAASLAGTALTLVGLCCILVVAKAALRVEEPSQLVPFAPAAALVVFAALGMAIGVLYGVRETWRVRRLGGELRARRVGTPPRLETLAGELGLAGRIEAVRAPEPFALTYGLRRPRIAVSTGLLDAMSREELHAVLVHERSHVLSRDPLKILLMRVLLAREFHLPVLAYLRTRFTAARELAADEAATAACGRKPLAGALLKTLSGPQWAQAPAAASLGGGMIDARIRQLEDGQAPKLAGPSPVLLTLTLLGGSLAAWAVVGSVHLVIQHCAMM</sequence>
<keyword evidence="1" id="KW-0812">Transmembrane</keyword>
<dbReference type="Pfam" id="PF05569">
    <property type="entry name" value="Peptidase_M56"/>
    <property type="match status" value="1"/>
</dbReference>
<keyword evidence="1" id="KW-0472">Membrane</keyword>
<accession>A0A7W7W420</accession>
<dbReference type="GO" id="GO:0006508">
    <property type="term" value="P:proteolysis"/>
    <property type="evidence" value="ECO:0007669"/>
    <property type="project" value="UniProtKB-KW"/>
</dbReference>
<evidence type="ECO:0000313" key="4">
    <source>
        <dbReference type="Proteomes" id="UP000523007"/>
    </source>
</evidence>